<keyword evidence="2" id="KW-1185">Reference proteome</keyword>
<proteinExistence type="predicted"/>
<sequence length="91" mass="10175">MLNISAEGRQDDYLGRAGTLHPGLIGIKSSQHLKKKSYPGWEKGAVLVWAEIVVRAFQGIRQLLFVFPESTNIDRSFYQTASYAEVGTQEC</sequence>
<protein>
    <submittedName>
        <fullName evidence="1">Uncharacterized protein</fullName>
    </submittedName>
</protein>
<accession>A0A1M4ZPX5</accession>
<dbReference type="Proteomes" id="UP000184041">
    <property type="component" value="Unassembled WGS sequence"/>
</dbReference>
<dbReference type="EMBL" id="FQUS01000006">
    <property type="protein sequence ID" value="SHF19867.1"/>
    <property type="molecule type" value="Genomic_DNA"/>
</dbReference>
<organism evidence="1 2">
    <name type="scientific">Fodinibius roseus</name>
    <dbReference type="NCBI Taxonomy" id="1194090"/>
    <lineage>
        <taxon>Bacteria</taxon>
        <taxon>Pseudomonadati</taxon>
        <taxon>Balneolota</taxon>
        <taxon>Balneolia</taxon>
        <taxon>Balneolales</taxon>
        <taxon>Balneolaceae</taxon>
        <taxon>Fodinibius</taxon>
    </lineage>
</organism>
<evidence type="ECO:0000313" key="2">
    <source>
        <dbReference type="Proteomes" id="UP000184041"/>
    </source>
</evidence>
<evidence type="ECO:0000313" key="1">
    <source>
        <dbReference type="EMBL" id="SHF19867.1"/>
    </source>
</evidence>
<gene>
    <name evidence="1" type="ORF">SAMN05443144_10693</name>
</gene>
<reference evidence="1 2" key="1">
    <citation type="submission" date="2016-11" db="EMBL/GenBank/DDBJ databases">
        <authorList>
            <person name="Jaros S."/>
            <person name="Januszkiewicz K."/>
            <person name="Wedrychowicz H."/>
        </authorList>
    </citation>
    <scope>NUCLEOTIDE SEQUENCE [LARGE SCALE GENOMIC DNA]</scope>
    <source>
        <strain evidence="1 2">DSM 21986</strain>
    </source>
</reference>
<name>A0A1M4ZPX5_9BACT</name>
<dbReference type="AlphaFoldDB" id="A0A1M4ZPX5"/>